<evidence type="ECO:0000256" key="1">
    <source>
        <dbReference type="SAM" id="Coils"/>
    </source>
</evidence>
<dbReference type="InterPro" id="IPR036875">
    <property type="entry name" value="Znf_CCHC_sf"/>
</dbReference>
<dbReference type="Proteomes" id="UP001642540">
    <property type="component" value="Unassembled WGS sequence"/>
</dbReference>
<proteinExistence type="predicted"/>
<comment type="caution">
    <text evidence="3">The sequence shown here is derived from an EMBL/GenBank/DDBJ whole genome shotgun (WGS) entry which is preliminary data.</text>
</comment>
<name>A0ABP1Q0F3_9HEXA</name>
<dbReference type="EMBL" id="CAXLJM020000016">
    <property type="protein sequence ID" value="CAL8082845.1"/>
    <property type="molecule type" value="Genomic_DNA"/>
</dbReference>
<protein>
    <recommendedName>
        <fullName evidence="2">Retrotransposon gag domain-containing protein</fullName>
    </recommendedName>
</protein>
<sequence length="281" mass="32485">MAARPAFTNTDPGLEDLPPETIAYLNQQLTDHINAAVSVVPHTRVTTVNTGLDVPIYNPDTNSAESFFSECEKYFQAQGYPTNQYHTMIHTILKNNVKLWHDSVVNRIYSWDDFKQAFSARFKMSSYTERKIILLNTRKQHKESCEQYIQEMVSLARQVDENEEETVSVSRAIHGLNPQLIMTLACLDNPTINSLMEKLPFAYDAIRARDVRIKTTTWLPALYGYSAQRFHFPSRRNPRDTNRNNRATCRICKQYSHYARSCPRQQTIDMAVTDGHFQQQP</sequence>
<evidence type="ECO:0000313" key="3">
    <source>
        <dbReference type="EMBL" id="CAL8082845.1"/>
    </source>
</evidence>
<accession>A0ABP1Q0F3</accession>
<evidence type="ECO:0000313" key="4">
    <source>
        <dbReference type="Proteomes" id="UP001642540"/>
    </source>
</evidence>
<feature type="coiled-coil region" evidence="1">
    <location>
        <begin position="138"/>
        <end position="165"/>
    </location>
</feature>
<gene>
    <name evidence="3" type="ORF">ODALV1_LOCUS5328</name>
</gene>
<evidence type="ECO:0000259" key="2">
    <source>
        <dbReference type="Pfam" id="PF03732"/>
    </source>
</evidence>
<keyword evidence="1" id="KW-0175">Coiled coil</keyword>
<reference evidence="3 4" key="1">
    <citation type="submission" date="2024-08" db="EMBL/GenBank/DDBJ databases">
        <authorList>
            <person name="Cucini C."/>
            <person name="Frati F."/>
        </authorList>
    </citation>
    <scope>NUCLEOTIDE SEQUENCE [LARGE SCALE GENOMIC DNA]</scope>
</reference>
<dbReference type="SUPFAM" id="SSF57756">
    <property type="entry name" value="Retrovirus zinc finger-like domains"/>
    <property type="match status" value="1"/>
</dbReference>
<keyword evidence="4" id="KW-1185">Reference proteome</keyword>
<organism evidence="3 4">
    <name type="scientific">Orchesella dallaii</name>
    <dbReference type="NCBI Taxonomy" id="48710"/>
    <lineage>
        <taxon>Eukaryota</taxon>
        <taxon>Metazoa</taxon>
        <taxon>Ecdysozoa</taxon>
        <taxon>Arthropoda</taxon>
        <taxon>Hexapoda</taxon>
        <taxon>Collembola</taxon>
        <taxon>Entomobryomorpha</taxon>
        <taxon>Entomobryoidea</taxon>
        <taxon>Orchesellidae</taxon>
        <taxon>Orchesellinae</taxon>
        <taxon>Orchesella</taxon>
    </lineage>
</organism>
<dbReference type="Pfam" id="PF03732">
    <property type="entry name" value="Retrotrans_gag"/>
    <property type="match status" value="1"/>
</dbReference>
<feature type="domain" description="Retrotransposon gag" evidence="2">
    <location>
        <begin position="89"/>
        <end position="178"/>
    </location>
</feature>
<dbReference type="InterPro" id="IPR005162">
    <property type="entry name" value="Retrotrans_gag_dom"/>
</dbReference>